<dbReference type="PANTHER" id="PTHR34106:SF5">
    <property type="entry name" value="GLYCOSIDASE"/>
    <property type="match status" value="1"/>
</dbReference>
<dbReference type="InterPro" id="IPR007184">
    <property type="entry name" value="Mannoside_phosphorylase"/>
</dbReference>
<dbReference type="EMBL" id="BARV01004265">
    <property type="protein sequence ID" value="GAI16880.1"/>
    <property type="molecule type" value="Genomic_DNA"/>
</dbReference>
<keyword evidence="2" id="KW-0808">Transferase</keyword>
<dbReference type="GO" id="GO:0016757">
    <property type="term" value="F:glycosyltransferase activity"/>
    <property type="evidence" value="ECO:0007669"/>
    <property type="project" value="UniProtKB-KW"/>
</dbReference>
<name>X1MQB4_9ZZZZ</name>
<dbReference type="AlphaFoldDB" id="X1MQB4"/>
<reference evidence="3" key="1">
    <citation type="journal article" date="2014" name="Front. Microbiol.">
        <title>High frequency of phylogenetically diverse reductive dehalogenase-homologous genes in deep subseafloor sedimentary metagenomes.</title>
        <authorList>
            <person name="Kawai M."/>
            <person name="Futagami T."/>
            <person name="Toyoda A."/>
            <person name="Takaki Y."/>
            <person name="Nishi S."/>
            <person name="Hori S."/>
            <person name="Arai W."/>
            <person name="Tsubouchi T."/>
            <person name="Morono Y."/>
            <person name="Uchiyama I."/>
            <person name="Ito T."/>
            <person name="Fujiyama A."/>
            <person name="Inagaki F."/>
            <person name="Takami H."/>
        </authorList>
    </citation>
    <scope>NUCLEOTIDE SEQUENCE</scope>
    <source>
        <strain evidence="3">Expedition CK06-06</strain>
    </source>
</reference>
<comment type="caution">
    <text evidence="3">The sequence shown here is derived from an EMBL/GenBank/DDBJ whole genome shotgun (WGS) entry which is preliminary data.</text>
</comment>
<feature type="non-terminal residue" evidence="3">
    <location>
        <position position="53"/>
    </location>
</feature>
<protein>
    <submittedName>
        <fullName evidence="3">Uncharacterized protein</fullName>
    </submittedName>
</protein>
<sequence length="53" mass="6119">MLIIYHGVRKTASGSIYRISMSLLDLDTLQLIHRSKEWVLGPKEDYERVGDVD</sequence>
<proteinExistence type="predicted"/>
<organism evidence="3">
    <name type="scientific">marine sediment metagenome</name>
    <dbReference type="NCBI Taxonomy" id="412755"/>
    <lineage>
        <taxon>unclassified sequences</taxon>
        <taxon>metagenomes</taxon>
        <taxon>ecological metagenomes</taxon>
    </lineage>
</organism>
<evidence type="ECO:0000256" key="2">
    <source>
        <dbReference type="ARBA" id="ARBA00022679"/>
    </source>
</evidence>
<dbReference type="Pfam" id="PF04041">
    <property type="entry name" value="Glyco_hydro_130"/>
    <property type="match status" value="1"/>
</dbReference>
<dbReference type="PANTHER" id="PTHR34106">
    <property type="entry name" value="GLYCOSIDASE"/>
    <property type="match status" value="1"/>
</dbReference>
<evidence type="ECO:0000313" key="3">
    <source>
        <dbReference type="EMBL" id="GAI16880.1"/>
    </source>
</evidence>
<keyword evidence="1" id="KW-0328">Glycosyltransferase</keyword>
<dbReference type="Gene3D" id="2.115.10.20">
    <property type="entry name" value="Glycosyl hydrolase domain, family 43"/>
    <property type="match status" value="1"/>
</dbReference>
<dbReference type="InterPro" id="IPR023296">
    <property type="entry name" value="Glyco_hydro_beta-prop_sf"/>
</dbReference>
<dbReference type="SUPFAM" id="SSF75005">
    <property type="entry name" value="Arabinanase/levansucrase/invertase"/>
    <property type="match status" value="1"/>
</dbReference>
<accession>X1MQB4</accession>
<evidence type="ECO:0000256" key="1">
    <source>
        <dbReference type="ARBA" id="ARBA00022676"/>
    </source>
</evidence>
<gene>
    <name evidence="3" type="ORF">S06H3_09595</name>
</gene>